<dbReference type="AlphaFoldDB" id="A0A2A8XX00"/>
<dbReference type="InterPro" id="IPR050683">
    <property type="entry name" value="Bact_Polysacc_Export_ATP-bd"/>
</dbReference>
<accession>A0A2A8XX00</accession>
<dbReference type="InterPro" id="IPR003646">
    <property type="entry name" value="SH3-like_bac-type"/>
</dbReference>
<organism evidence="9 10">
    <name type="scientific">Bacillus cereus</name>
    <dbReference type="NCBI Taxonomy" id="1396"/>
    <lineage>
        <taxon>Bacteria</taxon>
        <taxon>Bacillati</taxon>
        <taxon>Bacillota</taxon>
        <taxon>Bacilli</taxon>
        <taxon>Bacillales</taxon>
        <taxon>Bacillaceae</taxon>
        <taxon>Bacillus</taxon>
        <taxon>Bacillus cereus group</taxon>
    </lineage>
</organism>
<evidence type="ECO:0000256" key="7">
    <source>
        <dbReference type="ARBA" id="ARBA00023136"/>
    </source>
</evidence>
<evidence type="ECO:0000256" key="2">
    <source>
        <dbReference type="ARBA" id="ARBA00022448"/>
    </source>
</evidence>
<comment type="similarity">
    <text evidence="1">Belongs to the ABC transporter superfamily.</text>
</comment>
<dbReference type="GO" id="GO:0016020">
    <property type="term" value="C:membrane"/>
    <property type="evidence" value="ECO:0007669"/>
    <property type="project" value="InterPro"/>
</dbReference>
<dbReference type="Proteomes" id="UP000220226">
    <property type="component" value="Unassembled WGS sequence"/>
</dbReference>
<evidence type="ECO:0000256" key="6">
    <source>
        <dbReference type="ARBA" id="ARBA00022967"/>
    </source>
</evidence>
<keyword evidence="4" id="KW-0547">Nucleotide-binding</keyword>
<dbReference type="Gene3D" id="2.30.30.40">
    <property type="entry name" value="SH3 Domains"/>
    <property type="match status" value="1"/>
</dbReference>
<evidence type="ECO:0000313" key="9">
    <source>
        <dbReference type="EMBL" id="PFC70673.1"/>
    </source>
</evidence>
<dbReference type="InterPro" id="IPR017871">
    <property type="entry name" value="ABC_transporter-like_CS"/>
</dbReference>
<gene>
    <name evidence="9" type="ORF">CN290_25190</name>
</gene>
<reference evidence="9 10" key="1">
    <citation type="submission" date="2017-09" db="EMBL/GenBank/DDBJ databases">
        <title>Large-scale bioinformatics analysis of Bacillus genomes uncovers conserved roles of natural products in bacterial physiology.</title>
        <authorList>
            <consortium name="Agbiome Team Llc"/>
            <person name="Bleich R.M."/>
            <person name="Grubbs K.J."/>
            <person name="Santa Maria K.C."/>
            <person name="Allen S.E."/>
            <person name="Farag S."/>
            <person name="Shank E.A."/>
            <person name="Bowers A."/>
        </authorList>
    </citation>
    <scope>NUCLEOTIDE SEQUENCE [LARGE SCALE GENOMIC DNA]</scope>
    <source>
        <strain evidence="9 10">AFS025165</strain>
    </source>
</reference>
<keyword evidence="6" id="KW-1278">Translocase</keyword>
<evidence type="ECO:0000256" key="4">
    <source>
        <dbReference type="ARBA" id="ARBA00022741"/>
    </source>
</evidence>
<proteinExistence type="inferred from homology"/>
<evidence type="ECO:0000259" key="8">
    <source>
        <dbReference type="PROSITE" id="PS50893"/>
    </source>
</evidence>
<keyword evidence="3" id="KW-1003">Cell membrane</keyword>
<evidence type="ECO:0000256" key="3">
    <source>
        <dbReference type="ARBA" id="ARBA00022475"/>
    </source>
</evidence>
<dbReference type="PANTHER" id="PTHR46743:SF2">
    <property type="entry name" value="TEICHOIC ACIDS EXPORT ATP-BINDING PROTEIN TAGH"/>
    <property type="match status" value="1"/>
</dbReference>
<dbReference type="InterPro" id="IPR003439">
    <property type="entry name" value="ABC_transporter-like_ATP-bd"/>
</dbReference>
<evidence type="ECO:0000256" key="1">
    <source>
        <dbReference type="ARBA" id="ARBA00005417"/>
    </source>
</evidence>
<dbReference type="RefSeq" id="WP_098289137.1">
    <property type="nucleotide sequence ID" value="NZ_NTQT01000032.1"/>
</dbReference>
<dbReference type="GO" id="GO:0140359">
    <property type="term" value="F:ABC-type transporter activity"/>
    <property type="evidence" value="ECO:0007669"/>
    <property type="project" value="InterPro"/>
</dbReference>
<dbReference type="NCBIfam" id="NF010066">
    <property type="entry name" value="PRK13546.1"/>
    <property type="match status" value="1"/>
</dbReference>
<feature type="domain" description="ABC transporter" evidence="8">
    <location>
        <begin position="5"/>
        <end position="243"/>
    </location>
</feature>
<dbReference type="InterPro" id="IPR003593">
    <property type="entry name" value="AAA+_ATPase"/>
</dbReference>
<dbReference type="InterPro" id="IPR027417">
    <property type="entry name" value="P-loop_NTPase"/>
</dbReference>
<dbReference type="FunFam" id="3.40.50.300:FF:003010">
    <property type="entry name" value="Teichoic acids export ATP-binding protein TagH"/>
    <property type="match status" value="1"/>
</dbReference>
<keyword evidence="2" id="KW-0813">Transport</keyword>
<evidence type="ECO:0000313" key="10">
    <source>
        <dbReference type="Proteomes" id="UP000220226"/>
    </source>
</evidence>
<dbReference type="GO" id="GO:0016887">
    <property type="term" value="F:ATP hydrolysis activity"/>
    <property type="evidence" value="ECO:0007669"/>
    <property type="project" value="InterPro"/>
</dbReference>
<dbReference type="PANTHER" id="PTHR46743">
    <property type="entry name" value="TEICHOIC ACIDS EXPORT ATP-BINDING PROTEIN TAGH"/>
    <property type="match status" value="1"/>
</dbReference>
<evidence type="ECO:0000256" key="5">
    <source>
        <dbReference type="ARBA" id="ARBA00022840"/>
    </source>
</evidence>
<sequence length="558" mass="62716">MSYSVRFNNVSKKYKMHSKSTDKLKDILYPNGFGEEFYALKNASFEADRGDIIGILGVNGSGKSTISSLIAGVTPATSGDLEVKGKVSLIAIAAGLNKQLTGRENIELKCLMMGLNKEEIQNLTPEIIDFADIGQFIDMPVKKYSSGMKSRLGFAISVSINPDVLIIDEALSVGDQTFADKCLKRMNEFKEQGKTMFFVSHSLGQIKKFCTKVLWLEHGQVREYGVIQDVLPNYEQFLKEYKAMSKEEQCKFKEEGMKKRLYPNKVVEQKEEGYKKEEYWIALGAGIGPRNKRKHKKYIVGTSILLLSTIIGCGLYLGKDYLFQKSEAKEKFIEEVKNQEQIKNVNPLEALDIRYTNVAKATIRSNPDLNSKSLGIMPFGQSFVVKGKQQNEQSGMNWLKLNYLDGTEGWISEAIVTTIPFNTIIKYEDISPKIVSLIGSSKNMDQILSILDKRREEVGSTLGNIKDESDLLEGKLVKYSDIDVVYNSQSRVTKVILNKVSFTKDALTAQLGEPNLKDEYSAIFVYRSDKFDLLCYLNGNSVNKLEINSTVGLNIDKK</sequence>
<comment type="caution">
    <text evidence="9">The sequence shown here is derived from an EMBL/GenBank/DDBJ whole genome shotgun (WGS) entry which is preliminary data.</text>
</comment>
<keyword evidence="5 9" id="KW-0067">ATP-binding</keyword>
<dbReference type="Pfam" id="PF08239">
    <property type="entry name" value="SH3_3"/>
    <property type="match status" value="1"/>
</dbReference>
<dbReference type="Gene3D" id="3.40.50.300">
    <property type="entry name" value="P-loop containing nucleotide triphosphate hydrolases"/>
    <property type="match status" value="1"/>
</dbReference>
<dbReference type="EMBL" id="NTQT01000032">
    <property type="protein sequence ID" value="PFC70673.1"/>
    <property type="molecule type" value="Genomic_DNA"/>
</dbReference>
<dbReference type="Pfam" id="PF00005">
    <property type="entry name" value="ABC_tran"/>
    <property type="match status" value="1"/>
</dbReference>
<dbReference type="CDD" id="cd03220">
    <property type="entry name" value="ABC_KpsT_Wzt"/>
    <property type="match status" value="1"/>
</dbReference>
<dbReference type="PROSITE" id="PS00211">
    <property type="entry name" value="ABC_TRANSPORTER_1"/>
    <property type="match status" value="1"/>
</dbReference>
<name>A0A2A8XX00_BACCE</name>
<dbReference type="SUPFAM" id="SSF52540">
    <property type="entry name" value="P-loop containing nucleoside triphosphate hydrolases"/>
    <property type="match status" value="1"/>
</dbReference>
<keyword evidence="7" id="KW-0472">Membrane</keyword>
<dbReference type="SMART" id="SM00382">
    <property type="entry name" value="AAA"/>
    <property type="match status" value="1"/>
</dbReference>
<protein>
    <submittedName>
        <fullName evidence="9">Teichoic acid ABC transporter ATP-binding protein</fullName>
    </submittedName>
</protein>
<dbReference type="GO" id="GO:0005524">
    <property type="term" value="F:ATP binding"/>
    <property type="evidence" value="ECO:0007669"/>
    <property type="project" value="UniProtKB-KW"/>
</dbReference>
<dbReference type="PROSITE" id="PS50893">
    <property type="entry name" value="ABC_TRANSPORTER_2"/>
    <property type="match status" value="1"/>
</dbReference>
<dbReference type="InterPro" id="IPR015860">
    <property type="entry name" value="ABC_transpr_TagH-like"/>
</dbReference>